<comment type="caution">
    <text evidence="3">The sequence shown here is derived from an EMBL/GenBank/DDBJ whole genome shotgun (WGS) entry which is preliminary data.</text>
</comment>
<organism evidence="3 4">
    <name type="scientific">Candidatus Kaiserbacteria bacterium GWA2_50_9</name>
    <dbReference type="NCBI Taxonomy" id="1798474"/>
    <lineage>
        <taxon>Bacteria</taxon>
        <taxon>Candidatus Kaiseribacteriota</taxon>
    </lineage>
</organism>
<dbReference type="PIRSF" id="PIRSF003108">
    <property type="entry name" value="DinJ"/>
    <property type="match status" value="1"/>
</dbReference>
<reference evidence="3 4" key="1">
    <citation type="journal article" date="2016" name="Nat. Commun.">
        <title>Thousands of microbial genomes shed light on interconnected biogeochemical processes in an aquifer system.</title>
        <authorList>
            <person name="Anantharaman K."/>
            <person name="Brown C.T."/>
            <person name="Hug L.A."/>
            <person name="Sharon I."/>
            <person name="Castelle C.J."/>
            <person name="Probst A.J."/>
            <person name="Thomas B.C."/>
            <person name="Singh A."/>
            <person name="Wilkins M.J."/>
            <person name="Karaoz U."/>
            <person name="Brodie E.L."/>
            <person name="Williams K.H."/>
            <person name="Hubbard S.S."/>
            <person name="Banfield J.F."/>
        </authorList>
    </citation>
    <scope>NUCLEOTIDE SEQUENCE [LARGE SCALE GENOMIC DNA]</scope>
</reference>
<evidence type="ECO:0000313" key="4">
    <source>
        <dbReference type="Proteomes" id="UP000179014"/>
    </source>
</evidence>
<proteinExistence type="inferred from homology"/>
<dbReference type="InterPro" id="IPR013321">
    <property type="entry name" value="Arc_rbn_hlx_hlx"/>
</dbReference>
<evidence type="ECO:0008006" key="5">
    <source>
        <dbReference type="Google" id="ProtNLM"/>
    </source>
</evidence>
<evidence type="ECO:0000256" key="2">
    <source>
        <dbReference type="ARBA" id="ARBA00022649"/>
    </source>
</evidence>
<dbReference type="GO" id="GO:0000987">
    <property type="term" value="F:cis-regulatory region sequence-specific DNA binding"/>
    <property type="evidence" value="ECO:0007669"/>
    <property type="project" value="InterPro"/>
</dbReference>
<dbReference type="GO" id="GO:0044010">
    <property type="term" value="P:single-species biofilm formation"/>
    <property type="evidence" value="ECO:0007669"/>
    <property type="project" value="InterPro"/>
</dbReference>
<dbReference type="Proteomes" id="UP000179014">
    <property type="component" value="Unassembled WGS sequence"/>
</dbReference>
<dbReference type="Pfam" id="PF04221">
    <property type="entry name" value="RelB"/>
    <property type="match status" value="1"/>
</dbReference>
<evidence type="ECO:0000256" key="1">
    <source>
        <dbReference type="ARBA" id="ARBA00010562"/>
    </source>
</evidence>
<evidence type="ECO:0000313" key="3">
    <source>
        <dbReference type="EMBL" id="OGG39906.1"/>
    </source>
</evidence>
<dbReference type="STRING" id="1798474.A2118_00805"/>
<dbReference type="InterPro" id="IPR007337">
    <property type="entry name" value="RelB/DinJ"/>
</dbReference>
<dbReference type="GO" id="GO:0006351">
    <property type="term" value="P:DNA-templated transcription"/>
    <property type="evidence" value="ECO:0007669"/>
    <property type="project" value="TreeGrafter"/>
</dbReference>
<dbReference type="PANTHER" id="PTHR38781:SF1">
    <property type="entry name" value="ANTITOXIN DINJ-RELATED"/>
    <property type="match status" value="1"/>
</dbReference>
<gene>
    <name evidence="3" type="ORF">A2118_00805</name>
</gene>
<name>A0A1F6BSK5_9BACT</name>
<dbReference type="PANTHER" id="PTHR38781">
    <property type="entry name" value="ANTITOXIN DINJ-RELATED"/>
    <property type="match status" value="1"/>
</dbReference>
<keyword evidence="2" id="KW-1277">Toxin-antitoxin system</keyword>
<sequence>MATKTTINVRTDVATKRAAQGVFKRMGLDLSTGVNMYLSRVAQDKAMPFTPRTVNGFTPEFEAQMIRETEYAEKYGKRYTADQIMKEFFP</sequence>
<accession>A0A1F6BSK5</accession>
<dbReference type="Gene3D" id="1.10.1220.10">
    <property type="entry name" value="Met repressor-like"/>
    <property type="match status" value="1"/>
</dbReference>
<dbReference type="NCBIfam" id="TIGR02384">
    <property type="entry name" value="RelB_DinJ"/>
    <property type="match status" value="1"/>
</dbReference>
<comment type="similarity">
    <text evidence="1">Belongs to the RelB/DinJ antitoxin family.</text>
</comment>
<dbReference type="GO" id="GO:0015643">
    <property type="term" value="F:toxic substance binding"/>
    <property type="evidence" value="ECO:0007669"/>
    <property type="project" value="InterPro"/>
</dbReference>
<dbReference type="GO" id="GO:0006355">
    <property type="term" value="P:regulation of DNA-templated transcription"/>
    <property type="evidence" value="ECO:0007669"/>
    <property type="project" value="InterPro"/>
</dbReference>
<protein>
    <recommendedName>
        <fullName evidence="5">Damage-inducible protein J</fullName>
    </recommendedName>
</protein>
<dbReference type="InterPro" id="IPR026262">
    <property type="entry name" value="DinJ"/>
</dbReference>
<dbReference type="EMBL" id="MFKN01000037">
    <property type="protein sequence ID" value="OGG39906.1"/>
    <property type="molecule type" value="Genomic_DNA"/>
</dbReference>
<dbReference type="AlphaFoldDB" id="A0A1F6BSK5"/>